<dbReference type="Pfam" id="PF00107">
    <property type="entry name" value="ADH_zinc_N"/>
    <property type="match status" value="1"/>
</dbReference>
<feature type="non-terminal residue" evidence="10">
    <location>
        <position position="1"/>
    </location>
</feature>
<dbReference type="SUPFAM" id="SSF51735">
    <property type="entry name" value="NAD(P)-binding Rossmann-fold domains"/>
    <property type="match status" value="1"/>
</dbReference>
<keyword evidence="5" id="KW-0479">Metal-binding</keyword>
<dbReference type="Gene3D" id="3.40.50.720">
    <property type="entry name" value="NAD(P)-binding Rossmann-like Domain"/>
    <property type="match status" value="1"/>
</dbReference>
<dbReference type="SUPFAM" id="SSF50129">
    <property type="entry name" value="GroES-like"/>
    <property type="match status" value="1"/>
</dbReference>
<dbReference type="Proteomes" id="UP000184073">
    <property type="component" value="Unassembled WGS sequence"/>
</dbReference>
<dbReference type="InterPro" id="IPR013149">
    <property type="entry name" value="ADH-like_C"/>
</dbReference>
<dbReference type="RefSeq" id="XP_040665002.1">
    <property type="nucleotide sequence ID" value="XM_040806315.1"/>
</dbReference>
<feature type="domain" description="Enoyl reductase (ER)" evidence="9">
    <location>
        <begin position="1"/>
        <end position="324"/>
    </location>
</feature>
<evidence type="ECO:0000256" key="4">
    <source>
        <dbReference type="ARBA" id="ARBA00022490"/>
    </source>
</evidence>
<evidence type="ECO:0000259" key="9">
    <source>
        <dbReference type="SMART" id="SM00829"/>
    </source>
</evidence>
<organism evidence="10 11">
    <name type="scientific">Aspergillus versicolor CBS 583.65</name>
    <dbReference type="NCBI Taxonomy" id="1036611"/>
    <lineage>
        <taxon>Eukaryota</taxon>
        <taxon>Fungi</taxon>
        <taxon>Dikarya</taxon>
        <taxon>Ascomycota</taxon>
        <taxon>Pezizomycotina</taxon>
        <taxon>Eurotiomycetes</taxon>
        <taxon>Eurotiomycetidae</taxon>
        <taxon>Eurotiales</taxon>
        <taxon>Aspergillaceae</taxon>
        <taxon>Aspergillus</taxon>
        <taxon>Aspergillus subgen. Nidulantes</taxon>
    </lineage>
</organism>
<dbReference type="PANTHER" id="PTHR42940">
    <property type="entry name" value="ALCOHOL DEHYDROGENASE 1-RELATED"/>
    <property type="match status" value="1"/>
</dbReference>
<dbReference type="STRING" id="1036611.A0A1L9PCI4"/>
<evidence type="ECO:0000256" key="1">
    <source>
        <dbReference type="ARBA" id="ARBA00001947"/>
    </source>
</evidence>
<dbReference type="Gene3D" id="3.90.180.10">
    <property type="entry name" value="Medium-chain alcohol dehydrogenases, catalytic domain"/>
    <property type="match status" value="1"/>
</dbReference>
<dbReference type="FunFam" id="3.40.50.720:FF:000039">
    <property type="entry name" value="Alcohol dehydrogenase AdhP"/>
    <property type="match status" value="1"/>
</dbReference>
<dbReference type="SMART" id="SM00829">
    <property type="entry name" value="PKS_ER"/>
    <property type="match status" value="1"/>
</dbReference>
<evidence type="ECO:0000313" key="10">
    <source>
        <dbReference type="EMBL" id="OJI99239.1"/>
    </source>
</evidence>
<evidence type="ECO:0000256" key="7">
    <source>
        <dbReference type="ARBA" id="ARBA00023002"/>
    </source>
</evidence>
<gene>
    <name evidence="10" type="ORF">ASPVEDRAFT_125961</name>
</gene>
<evidence type="ECO:0000256" key="8">
    <source>
        <dbReference type="ARBA" id="ARBA00023027"/>
    </source>
</evidence>
<dbReference type="GO" id="GO:0004022">
    <property type="term" value="F:alcohol dehydrogenase (NAD+) activity"/>
    <property type="evidence" value="ECO:0007669"/>
    <property type="project" value="TreeGrafter"/>
</dbReference>
<comment type="similarity">
    <text evidence="3">Belongs to the zinc-containing alcohol dehydrogenase family.</text>
</comment>
<keyword evidence="7" id="KW-0560">Oxidoreductase</keyword>
<reference evidence="11" key="1">
    <citation type="journal article" date="2017" name="Genome Biol.">
        <title>Comparative genomics reveals high biological diversity and specific adaptations in the industrially and medically important fungal genus Aspergillus.</title>
        <authorList>
            <person name="de Vries R.P."/>
            <person name="Riley R."/>
            <person name="Wiebenga A."/>
            <person name="Aguilar-Osorio G."/>
            <person name="Amillis S."/>
            <person name="Uchima C.A."/>
            <person name="Anderluh G."/>
            <person name="Asadollahi M."/>
            <person name="Askin M."/>
            <person name="Barry K."/>
            <person name="Battaglia E."/>
            <person name="Bayram O."/>
            <person name="Benocci T."/>
            <person name="Braus-Stromeyer S.A."/>
            <person name="Caldana C."/>
            <person name="Canovas D."/>
            <person name="Cerqueira G.C."/>
            <person name="Chen F."/>
            <person name="Chen W."/>
            <person name="Choi C."/>
            <person name="Clum A."/>
            <person name="Dos Santos R.A."/>
            <person name="Damasio A.R."/>
            <person name="Diallinas G."/>
            <person name="Emri T."/>
            <person name="Fekete E."/>
            <person name="Flipphi M."/>
            <person name="Freyberg S."/>
            <person name="Gallo A."/>
            <person name="Gournas C."/>
            <person name="Habgood R."/>
            <person name="Hainaut M."/>
            <person name="Harispe M.L."/>
            <person name="Henrissat B."/>
            <person name="Hilden K.S."/>
            <person name="Hope R."/>
            <person name="Hossain A."/>
            <person name="Karabika E."/>
            <person name="Karaffa L."/>
            <person name="Karanyi Z."/>
            <person name="Krasevec N."/>
            <person name="Kuo A."/>
            <person name="Kusch H."/>
            <person name="LaButti K."/>
            <person name="Lagendijk E.L."/>
            <person name="Lapidus A."/>
            <person name="Levasseur A."/>
            <person name="Lindquist E."/>
            <person name="Lipzen A."/>
            <person name="Logrieco A.F."/>
            <person name="MacCabe A."/>
            <person name="Maekelae M.R."/>
            <person name="Malavazi I."/>
            <person name="Melin P."/>
            <person name="Meyer V."/>
            <person name="Mielnichuk N."/>
            <person name="Miskei M."/>
            <person name="Molnar A.P."/>
            <person name="Mule G."/>
            <person name="Ngan C.Y."/>
            <person name="Orejas M."/>
            <person name="Orosz E."/>
            <person name="Ouedraogo J.P."/>
            <person name="Overkamp K.M."/>
            <person name="Park H.-S."/>
            <person name="Perrone G."/>
            <person name="Piumi F."/>
            <person name="Punt P.J."/>
            <person name="Ram A.F."/>
            <person name="Ramon A."/>
            <person name="Rauscher S."/>
            <person name="Record E."/>
            <person name="Riano-Pachon D.M."/>
            <person name="Robert V."/>
            <person name="Roehrig J."/>
            <person name="Ruller R."/>
            <person name="Salamov A."/>
            <person name="Salih N.S."/>
            <person name="Samson R.A."/>
            <person name="Sandor E."/>
            <person name="Sanguinetti M."/>
            <person name="Schuetze T."/>
            <person name="Sepcic K."/>
            <person name="Shelest E."/>
            <person name="Sherlock G."/>
            <person name="Sophianopoulou V."/>
            <person name="Squina F.M."/>
            <person name="Sun H."/>
            <person name="Susca A."/>
            <person name="Todd R.B."/>
            <person name="Tsang A."/>
            <person name="Unkles S.E."/>
            <person name="van de Wiele N."/>
            <person name="van Rossen-Uffink D."/>
            <person name="Oliveira J.V."/>
            <person name="Vesth T.C."/>
            <person name="Visser J."/>
            <person name="Yu J.-H."/>
            <person name="Zhou M."/>
            <person name="Andersen M.R."/>
            <person name="Archer D.B."/>
            <person name="Baker S.E."/>
            <person name="Benoit I."/>
            <person name="Brakhage A.A."/>
            <person name="Braus G.H."/>
            <person name="Fischer R."/>
            <person name="Frisvad J.C."/>
            <person name="Goldman G.H."/>
            <person name="Houbraken J."/>
            <person name="Oakley B."/>
            <person name="Pocsi I."/>
            <person name="Scazzocchio C."/>
            <person name="Seiboth B."/>
            <person name="vanKuyk P.A."/>
            <person name="Wortman J."/>
            <person name="Dyer P.S."/>
            <person name="Grigoriev I.V."/>
        </authorList>
    </citation>
    <scope>NUCLEOTIDE SEQUENCE [LARGE SCALE GENOMIC DNA]</scope>
    <source>
        <strain evidence="11">CBS 583.65</strain>
    </source>
</reference>
<dbReference type="InterPro" id="IPR013154">
    <property type="entry name" value="ADH-like_N"/>
</dbReference>
<dbReference type="AlphaFoldDB" id="A0A1L9PCI4"/>
<dbReference type="InterPro" id="IPR011032">
    <property type="entry name" value="GroES-like_sf"/>
</dbReference>
<evidence type="ECO:0000256" key="5">
    <source>
        <dbReference type="ARBA" id="ARBA00022723"/>
    </source>
</evidence>
<comment type="cofactor">
    <cofactor evidence="1">
        <name>Zn(2+)</name>
        <dbReference type="ChEBI" id="CHEBI:29105"/>
    </cofactor>
</comment>
<protein>
    <recommendedName>
        <fullName evidence="9">Enoyl reductase (ER) domain-containing protein</fullName>
    </recommendedName>
</protein>
<dbReference type="GO" id="GO:0046872">
    <property type="term" value="F:metal ion binding"/>
    <property type="evidence" value="ECO:0007669"/>
    <property type="project" value="UniProtKB-KW"/>
</dbReference>
<evidence type="ECO:0000256" key="2">
    <source>
        <dbReference type="ARBA" id="ARBA00004496"/>
    </source>
</evidence>
<proteinExistence type="inferred from homology"/>
<dbReference type="GO" id="GO:0005737">
    <property type="term" value="C:cytoplasm"/>
    <property type="evidence" value="ECO:0007669"/>
    <property type="project" value="UniProtKB-SubCell"/>
</dbReference>
<dbReference type="Pfam" id="PF08240">
    <property type="entry name" value="ADH_N"/>
    <property type="match status" value="1"/>
</dbReference>
<name>A0A1L9PCI4_ASPVE</name>
<keyword evidence="11" id="KW-1185">Reference proteome</keyword>
<dbReference type="PANTHER" id="PTHR42940:SF2">
    <property type="entry name" value="DEHYDROGENASE FAMILY OXIDOREDUCTASE, PUTATIVE (JCVI)-RELATED"/>
    <property type="match status" value="1"/>
</dbReference>
<keyword evidence="6" id="KW-0862">Zinc</keyword>
<dbReference type="InterPro" id="IPR020843">
    <property type="entry name" value="ER"/>
</dbReference>
<evidence type="ECO:0000256" key="3">
    <source>
        <dbReference type="ARBA" id="ARBA00008072"/>
    </source>
</evidence>
<dbReference type="OrthoDB" id="1879366at2759"/>
<keyword evidence="8" id="KW-0520">NAD</keyword>
<dbReference type="EMBL" id="KV878126">
    <property type="protein sequence ID" value="OJI99239.1"/>
    <property type="molecule type" value="Genomic_DNA"/>
</dbReference>
<evidence type="ECO:0000313" key="11">
    <source>
        <dbReference type="Proteomes" id="UP000184073"/>
    </source>
</evidence>
<sequence length="367" mass="38666">LPIPQPGPTDVLVKLSVTGLCGTDFALASGALGQTRPILGHEGIGRVSKLGSALNESQVKLGQRVGISWVRGVCGDCAFCLHEGGEGEAHCAAQIHSGRKVDGTLAGFTVVPFDYISMLPEGLEDAVLAPVMCGGVTAYKALKLANVVPGAWVVLLGAGGGVGSLGIQYARAMGYRVIAVDAGSEKEEACLELGASVYVDINREGLDIARAVKGLTDGKGASAVIVIAGSARAYQDAFHLVAPFGTLVCVGITPLSEPIQVHPLTLIDNGIRVIGSMTGTRQDIVEAVEFVRRGEVVPEVQIIPLKIMEGIGELRAQNKVSHGLPLLTIAILSDNVFRLQGSWWLMSLQARNKRFEITWLRVPHNNI</sequence>
<keyword evidence="4" id="KW-0963">Cytoplasm</keyword>
<accession>A0A1L9PCI4</accession>
<comment type="subcellular location">
    <subcellularLocation>
        <location evidence="2">Cytoplasm</location>
    </subcellularLocation>
</comment>
<dbReference type="GeneID" id="63721826"/>
<evidence type="ECO:0000256" key="6">
    <source>
        <dbReference type="ARBA" id="ARBA00022833"/>
    </source>
</evidence>
<dbReference type="VEuPathDB" id="FungiDB:ASPVEDRAFT_125961"/>
<dbReference type="InterPro" id="IPR036291">
    <property type="entry name" value="NAD(P)-bd_dom_sf"/>
</dbReference>